<sequence length="540" mass="60754">MTQILTTPLSFNVRRHPPELIVPAKPTPRELKPLSDIDDQESLRFNISLIHIYQGNPKMRNKNPASVIREALAKALVFYYPLAGRLKEGYARKLMVDCSGQGVLFIEAEADVTLEQFGVELQPPFPCRDELLYDVRGSRDILDSPLILFQVTRLICGGFILGVRFNHTMFDGFGYVQFMTSLCEMANGSTTPSIKPLWQRELLCARDPPRVTCTHHEYDEVADTNATIIPIDDMENRSFFFGPTQISAIRRFVPKHLKHCTTFEVLTACLWRCRTIALQPNPEDEMRMMTIVNARLKFKPRIPVGYYGNVFGYPAAVSKARDICNKPLGHALELVMKAKSEVTEEYMKSVTDLMVIKGRPAFTNVGSYIVSDVTRAGFLELDFGWGNAVYAGPDSPIAGFYTRYINRKGESGIIVPIWLPSAAMKRFVKELNNMLAQDNNDPAIIQEHISPYSKLPPTIATATTINCPPTITVQHHCLPPPPPPPMSDTTTTTIHHHRPPPPPLSVTTVDHHHRRPPPPQPLSATPITHHHHPYNTNNLF</sequence>
<dbReference type="OrthoDB" id="1483986at2759"/>
<feature type="region of interest" description="Disordered" evidence="3">
    <location>
        <begin position="481"/>
        <end position="540"/>
    </location>
</feature>
<dbReference type="Proteomes" id="UP000326396">
    <property type="component" value="Linkage Group LG6"/>
</dbReference>
<dbReference type="Gene3D" id="3.30.559.10">
    <property type="entry name" value="Chloramphenicol acetyltransferase-like domain"/>
    <property type="match status" value="2"/>
</dbReference>
<gene>
    <name evidence="4" type="ORF">E3N88_33004</name>
</gene>
<dbReference type="AlphaFoldDB" id="A0A5N6MA44"/>
<dbReference type="InterPro" id="IPR050898">
    <property type="entry name" value="Plant_acyltransferase"/>
</dbReference>
<keyword evidence="2" id="KW-0808">Transferase</keyword>
<protein>
    <submittedName>
        <fullName evidence="4">Uncharacterized protein</fullName>
    </submittedName>
</protein>
<reference evidence="4 5" key="1">
    <citation type="submission" date="2019-05" db="EMBL/GenBank/DDBJ databases">
        <title>Mikania micrantha, genome provides insights into the molecular mechanism of rapid growth.</title>
        <authorList>
            <person name="Liu B."/>
        </authorList>
    </citation>
    <scope>NUCLEOTIDE SEQUENCE [LARGE SCALE GENOMIC DNA]</scope>
    <source>
        <strain evidence="4">NLD-2019</strain>
        <tissue evidence="4">Leaf</tissue>
    </source>
</reference>
<evidence type="ECO:0000256" key="1">
    <source>
        <dbReference type="ARBA" id="ARBA00009861"/>
    </source>
</evidence>
<comment type="caution">
    <text evidence="4">The sequence shown here is derived from an EMBL/GenBank/DDBJ whole genome shotgun (WGS) entry which is preliminary data.</text>
</comment>
<accession>A0A5N6MA44</accession>
<dbReference type="PANTHER" id="PTHR31147">
    <property type="entry name" value="ACYL TRANSFERASE 4"/>
    <property type="match status" value="1"/>
</dbReference>
<evidence type="ECO:0000313" key="4">
    <source>
        <dbReference type="EMBL" id="KAD3337484.1"/>
    </source>
</evidence>
<evidence type="ECO:0000256" key="2">
    <source>
        <dbReference type="ARBA" id="ARBA00022679"/>
    </source>
</evidence>
<evidence type="ECO:0000256" key="3">
    <source>
        <dbReference type="SAM" id="MobiDB-lite"/>
    </source>
</evidence>
<dbReference type="GO" id="GO:0016740">
    <property type="term" value="F:transferase activity"/>
    <property type="evidence" value="ECO:0007669"/>
    <property type="project" value="UniProtKB-KW"/>
</dbReference>
<proteinExistence type="inferred from homology"/>
<dbReference type="PANTHER" id="PTHR31147:SF66">
    <property type="entry name" value="OS05G0315700 PROTEIN"/>
    <property type="match status" value="1"/>
</dbReference>
<comment type="similarity">
    <text evidence="1">Belongs to the plant acyltransferase family.</text>
</comment>
<dbReference type="EMBL" id="SZYD01000016">
    <property type="protein sequence ID" value="KAD3337484.1"/>
    <property type="molecule type" value="Genomic_DNA"/>
</dbReference>
<evidence type="ECO:0000313" key="5">
    <source>
        <dbReference type="Proteomes" id="UP000326396"/>
    </source>
</evidence>
<keyword evidence="5" id="KW-1185">Reference proteome</keyword>
<organism evidence="4 5">
    <name type="scientific">Mikania micrantha</name>
    <name type="common">bitter vine</name>
    <dbReference type="NCBI Taxonomy" id="192012"/>
    <lineage>
        <taxon>Eukaryota</taxon>
        <taxon>Viridiplantae</taxon>
        <taxon>Streptophyta</taxon>
        <taxon>Embryophyta</taxon>
        <taxon>Tracheophyta</taxon>
        <taxon>Spermatophyta</taxon>
        <taxon>Magnoliopsida</taxon>
        <taxon>eudicotyledons</taxon>
        <taxon>Gunneridae</taxon>
        <taxon>Pentapetalae</taxon>
        <taxon>asterids</taxon>
        <taxon>campanulids</taxon>
        <taxon>Asterales</taxon>
        <taxon>Asteraceae</taxon>
        <taxon>Asteroideae</taxon>
        <taxon>Heliantheae alliance</taxon>
        <taxon>Eupatorieae</taxon>
        <taxon>Mikania</taxon>
    </lineage>
</organism>
<dbReference type="Pfam" id="PF02458">
    <property type="entry name" value="Transferase"/>
    <property type="match status" value="1"/>
</dbReference>
<dbReference type="InterPro" id="IPR023213">
    <property type="entry name" value="CAT-like_dom_sf"/>
</dbReference>
<name>A0A5N6MA44_9ASTR</name>